<evidence type="ECO:0000256" key="10">
    <source>
        <dbReference type="ARBA" id="ARBA00023010"/>
    </source>
</evidence>
<dbReference type="GO" id="GO:0006999">
    <property type="term" value="P:nuclear pore organization"/>
    <property type="evidence" value="ECO:0007669"/>
    <property type="project" value="TreeGrafter"/>
</dbReference>
<feature type="region of interest" description="Disordered" evidence="16">
    <location>
        <begin position="499"/>
        <end position="531"/>
    </location>
</feature>
<evidence type="ECO:0000256" key="14">
    <source>
        <dbReference type="ARBA" id="ARBA00025441"/>
    </source>
</evidence>
<dbReference type="PANTHER" id="PTHR13269">
    <property type="entry name" value="NUCLEOPORIN NDC1"/>
    <property type="match status" value="1"/>
</dbReference>
<keyword evidence="7" id="KW-0509">mRNA transport</keyword>
<comment type="similarity">
    <text evidence="3">Belongs to the NDC1 family.</text>
</comment>
<gene>
    <name evidence="18" type="ORF">XELAEV_18023197mg</name>
</gene>
<evidence type="ECO:0000256" key="5">
    <source>
        <dbReference type="ARBA" id="ARBA00022448"/>
    </source>
</evidence>
<feature type="region of interest" description="Disordered" evidence="16">
    <location>
        <begin position="444"/>
        <end position="471"/>
    </location>
</feature>
<evidence type="ECO:0000256" key="13">
    <source>
        <dbReference type="ARBA" id="ARBA00023242"/>
    </source>
</evidence>
<accession>A0A974D3T8</accession>
<feature type="transmembrane region" description="Helical" evidence="17">
    <location>
        <begin position="265"/>
        <end position="291"/>
    </location>
</feature>
<feature type="compositionally biased region" description="Low complexity" evidence="16">
    <location>
        <begin position="453"/>
        <end position="471"/>
    </location>
</feature>
<evidence type="ECO:0000256" key="4">
    <source>
        <dbReference type="ARBA" id="ARBA00017534"/>
    </source>
</evidence>
<evidence type="ECO:0000256" key="7">
    <source>
        <dbReference type="ARBA" id="ARBA00022816"/>
    </source>
</evidence>
<dbReference type="GO" id="GO:0015031">
    <property type="term" value="P:protein transport"/>
    <property type="evidence" value="ECO:0007669"/>
    <property type="project" value="UniProtKB-KW"/>
</dbReference>
<keyword evidence="13" id="KW-0539">Nucleus</keyword>
<evidence type="ECO:0000256" key="17">
    <source>
        <dbReference type="SAM" id="Phobius"/>
    </source>
</evidence>
<dbReference type="GO" id="GO:0051028">
    <property type="term" value="P:mRNA transport"/>
    <property type="evidence" value="ECO:0007669"/>
    <property type="project" value="UniProtKB-KW"/>
</dbReference>
<evidence type="ECO:0000256" key="1">
    <source>
        <dbReference type="ARBA" id="ARBA00004232"/>
    </source>
</evidence>
<keyword evidence="11" id="KW-0906">Nuclear pore complex</keyword>
<evidence type="ECO:0000256" key="3">
    <source>
        <dbReference type="ARBA" id="ARBA00005760"/>
    </source>
</evidence>
<sequence>MFNTSHTNSTGWETYPKSRSNFKQASQRQPHETLPCAFLSGNERTAFSWVLALFCRAGILNGRSGSDMTMLGERQVLRWRVASSLAWSVILLPVACAVFLVLSHIHILHPIQWLTDSISDLTSSYTIFCLLLISTILGLQCTFLMEYYTVVPSIPCSRLALIGNILLPHRILHSLAHVVMGVLASWCCAVMSKGKYQLLVVSCTSLQSEDEADRTFLCLNESHLFQLLCGAFFGYSYSLQYFVHNMNFLSFPSIQQYKYLQFRRCLPLIIKQSGLQALYFIRNYAVLYYFLGNIPRTWIQTSLNLHMDRQQPSLDTLRGLLNVSLFYQTWLSATFLLATWYMIWILFRIYTTEARIFPVQTSFTEEAEKCLPFILNSNTLPLVKYLAMQDLVLLSQYSPSRRQEVFSLSQPGGHPHNWIAISKECLNLLSSLTSRLVAHQEAAASNGRIRVPSSPKQTRKSSSSSGASLIEDSAEQTQNLNIIPRAGIPSLLKTTSLKSSLDTGSPFTTPGVKRVSESLDPNSPWHGSVQSPHVMRRGAKLWTSDSGVQRNGSEVSSLSPVTLSPACNGAKQGILYMCFQHKLDQIKNFLSKRGLLIYLFSKHPEASSQDVFADAQIHIWALEALSHLVAASFSEDRMGVVQTSLSNILATFFTLQEAVEKHFKLPHASSKPARNPGSLLDCSYKTLRFSLRAALKTAIYRMTTTFGEHLHAVPVSSEHQKKLQQFLDFKE</sequence>
<dbReference type="Pfam" id="PF09531">
    <property type="entry name" value="Ndc1_Nup"/>
    <property type="match status" value="1"/>
</dbReference>
<evidence type="ECO:0000313" key="19">
    <source>
        <dbReference type="Proteomes" id="UP000694892"/>
    </source>
</evidence>
<evidence type="ECO:0000256" key="6">
    <source>
        <dbReference type="ARBA" id="ARBA00022692"/>
    </source>
</evidence>
<dbReference type="GO" id="GO:0030674">
    <property type="term" value="F:protein-macromolecule adaptor activity"/>
    <property type="evidence" value="ECO:0007669"/>
    <property type="project" value="TreeGrafter"/>
</dbReference>
<keyword evidence="5" id="KW-0813">Transport</keyword>
<evidence type="ECO:0000256" key="11">
    <source>
        <dbReference type="ARBA" id="ARBA00023132"/>
    </source>
</evidence>
<feature type="transmembrane region" description="Helical" evidence="17">
    <location>
        <begin position="125"/>
        <end position="150"/>
    </location>
</feature>
<protein>
    <recommendedName>
        <fullName evidence="4">Nucleoporin NDC1</fullName>
    </recommendedName>
    <alternativeName>
        <fullName evidence="15">Transmembrane protein 48</fullName>
    </alternativeName>
</protein>
<dbReference type="Proteomes" id="UP000694892">
    <property type="component" value="Chromosome 4L"/>
</dbReference>
<feature type="transmembrane region" description="Helical" evidence="17">
    <location>
        <begin position="85"/>
        <end position="105"/>
    </location>
</feature>
<dbReference type="AlphaFoldDB" id="A0A974D3T8"/>
<comment type="subcellular location">
    <subcellularLocation>
        <location evidence="1">Nucleus membrane</location>
        <topology evidence="1">Multi-pass membrane protein</topology>
    </subcellularLocation>
    <subcellularLocation>
        <location evidence="2">Nucleus</location>
        <location evidence="2">Nuclear pore complex</location>
    </subcellularLocation>
</comment>
<keyword evidence="12 17" id="KW-0472">Membrane</keyword>
<proteinExistence type="inferred from homology"/>
<dbReference type="PANTHER" id="PTHR13269:SF6">
    <property type="entry name" value="NUCLEOPORIN NDC1"/>
    <property type="match status" value="1"/>
</dbReference>
<evidence type="ECO:0000256" key="9">
    <source>
        <dbReference type="ARBA" id="ARBA00022989"/>
    </source>
</evidence>
<dbReference type="OMA" id="ILCQQHL"/>
<evidence type="ECO:0000256" key="16">
    <source>
        <dbReference type="SAM" id="MobiDB-lite"/>
    </source>
</evidence>
<dbReference type="EMBL" id="CM004472">
    <property type="protein sequence ID" value="OCT85034.1"/>
    <property type="molecule type" value="Genomic_DNA"/>
</dbReference>
<organism evidence="18 19">
    <name type="scientific">Xenopus laevis</name>
    <name type="common">African clawed frog</name>
    <dbReference type="NCBI Taxonomy" id="8355"/>
    <lineage>
        <taxon>Eukaryota</taxon>
        <taxon>Metazoa</taxon>
        <taxon>Chordata</taxon>
        <taxon>Craniata</taxon>
        <taxon>Vertebrata</taxon>
        <taxon>Euteleostomi</taxon>
        <taxon>Amphibia</taxon>
        <taxon>Batrachia</taxon>
        <taxon>Anura</taxon>
        <taxon>Pipoidea</taxon>
        <taxon>Pipidae</taxon>
        <taxon>Xenopodinae</taxon>
        <taxon>Xenopus</taxon>
        <taxon>Xenopus</taxon>
    </lineage>
</organism>
<evidence type="ECO:0000256" key="15">
    <source>
        <dbReference type="ARBA" id="ARBA00031201"/>
    </source>
</evidence>
<evidence type="ECO:0000256" key="12">
    <source>
        <dbReference type="ARBA" id="ARBA00023136"/>
    </source>
</evidence>
<dbReference type="GO" id="GO:0070762">
    <property type="term" value="C:nuclear pore transmembrane ring"/>
    <property type="evidence" value="ECO:0007669"/>
    <property type="project" value="TreeGrafter"/>
</dbReference>
<evidence type="ECO:0000256" key="2">
    <source>
        <dbReference type="ARBA" id="ARBA00004567"/>
    </source>
</evidence>
<dbReference type="GO" id="GO:0031965">
    <property type="term" value="C:nuclear membrane"/>
    <property type="evidence" value="ECO:0007669"/>
    <property type="project" value="UniProtKB-SubCell"/>
</dbReference>
<evidence type="ECO:0000256" key="8">
    <source>
        <dbReference type="ARBA" id="ARBA00022927"/>
    </source>
</evidence>
<reference evidence="19" key="1">
    <citation type="journal article" date="2016" name="Nature">
        <title>Genome evolution in the allotetraploid frog Xenopus laevis.</title>
        <authorList>
            <person name="Session A.M."/>
            <person name="Uno Y."/>
            <person name="Kwon T."/>
            <person name="Chapman J.A."/>
            <person name="Toyoda A."/>
            <person name="Takahashi S."/>
            <person name="Fukui A."/>
            <person name="Hikosaka A."/>
            <person name="Suzuki A."/>
            <person name="Kondo M."/>
            <person name="van Heeringen S.J."/>
            <person name="Quigley I."/>
            <person name="Heinz S."/>
            <person name="Ogino H."/>
            <person name="Ochi H."/>
            <person name="Hellsten U."/>
            <person name="Lyons J.B."/>
            <person name="Simakov O."/>
            <person name="Putnam N."/>
            <person name="Stites J."/>
            <person name="Kuroki Y."/>
            <person name="Tanaka T."/>
            <person name="Michiue T."/>
            <person name="Watanabe M."/>
            <person name="Bogdanovic O."/>
            <person name="Lister R."/>
            <person name="Georgiou G."/>
            <person name="Paranjpe S.S."/>
            <person name="van Kruijsbergen I."/>
            <person name="Shu S."/>
            <person name="Carlson J."/>
            <person name="Kinoshita T."/>
            <person name="Ohta Y."/>
            <person name="Mawaribuchi S."/>
            <person name="Jenkins J."/>
            <person name="Grimwood J."/>
            <person name="Schmutz J."/>
            <person name="Mitros T."/>
            <person name="Mozaffari S.V."/>
            <person name="Suzuki Y."/>
            <person name="Haramoto Y."/>
            <person name="Yamamoto T.S."/>
            <person name="Takagi C."/>
            <person name="Heald R."/>
            <person name="Miller K."/>
            <person name="Haudenschild C."/>
            <person name="Kitzman J."/>
            <person name="Nakayama T."/>
            <person name="Izutsu Y."/>
            <person name="Robert J."/>
            <person name="Fortriede J."/>
            <person name="Burns K."/>
            <person name="Lotay V."/>
            <person name="Karimi K."/>
            <person name="Yasuoka Y."/>
            <person name="Dichmann D.S."/>
            <person name="Flajnik M.F."/>
            <person name="Houston D.W."/>
            <person name="Shendure J."/>
            <person name="DuPasquier L."/>
            <person name="Vize P.D."/>
            <person name="Zorn A.M."/>
            <person name="Ito M."/>
            <person name="Marcotte E.M."/>
            <person name="Wallingford J.B."/>
            <person name="Ito Y."/>
            <person name="Asashima M."/>
            <person name="Ueno N."/>
            <person name="Matsuda Y."/>
            <person name="Veenstra G.J."/>
            <person name="Fujiyama A."/>
            <person name="Harland R.M."/>
            <person name="Taira M."/>
            <person name="Rokhsar D.S."/>
        </authorList>
    </citation>
    <scope>NUCLEOTIDE SEQUENCE [LARGE SCALE GENOMIC DNA]</scope>
    <source>
        <strain evidence="19">J</strain>
    </source>
</reference>
<dbReference type="InterPro" id="IPR019049">
    <property type="entry name" value="Nucleoporin_prot_Ndc1/Nup"/>
</dbReference>
<keyword evidence="10" id="KW-0811">Translocation</keyword>
<keyword evidence="6 17" id="KW-0812">Transmembrane</keyword>
<evidence type="ECO:0000313" key="18">
    <source>
        <dbReference type="EMBL" id="OCT85034.1"/>
    </source>
</evidence>
<comment type="function">
    <text evidence="14">Component of the nuclear pore complex (NPC), which plays a key role in de novo assembly and insertion of NPC in the nuclear envelope. Required for NPC and nuclear envelope assembly, possibly by forming a link between the nuclear envelope membrane and soluble nucleoporins, thereby anchoring the NPC in the membrane.</text>
</comment>
<keyword evidence="8" id="KW-0653">Protein transport</keyword>
<keyword evidence="9 17" id="KW-1133">Transmembrane helix</keyword>
<feature type="transmembrane region" description="Helical" evidence="17">
    <location>
        <begin position="325"/>
        <end position="347"/>
    </location>
</feature>
<name>A0A974D3T8_XENLA</name>